<keyword evidence="3 6" id="KW-0808">Transferase</keyword>
<dbReference type="EMBL" id="LGVR01000044">
    <property type="protein sequence ID" value="KOA86821.1"/>
    <property type="molecule type" value="Genomic_DNA"/>
</dbReference>
<dbReference type="EC" id="2.3.1.9" evidence="2"/>
<dbReference type="PROSITE" id="PS00737">
    <property type="entry name" value="THIOLASE_2"/>
    <property type="match status" value="1"/>
</dbReference>
<proteinExistence type="inferred from homology"/>
<accession>A0A9Q1UXM3</accession>
<gene>
    <name evidence="9" type="ORF">ADU74_08100</name>
</gene>
<dbReference type="Pfam" id="PF00108">
    <property type="entry name" value="Thiolase_N"/>
    <property type="match status" value="1"/>
</dbReference>
<dbReference type="NCBIfam" id="TIGR01930">
    <property type="entry name" value="AcCoA-C-Actrans"/>
    <property type="match status" value="1"/>
</dbReference>
<evidence type="ECO:0000256" key="4">
    <source>
        <dbReference type="ARBA" id="ARBA00023315"/>
    </source>
</evidence>
<dbReference type="AlphaFoldDB" id="A0A9Q1UXM3"/>
<evidence type="ECO:0000259" key="8">
    <source>
        <dbReference type="Pfam" id="PF02803"/>
    </source>
</evidence>
<dbReference type="OrthoDB" id="9764892at2"/>
<dbReference type="PANTHER" id="PTHR18919">
    <property type="entry name" value="ACETYL-COA C-ACYLTRANSFERASE"/>
    <property type="match status" value="1"/>
</dbReference>
<dbReference type="InterPro" id="IPR002155">
    <property type="entry name" value="Thiolase"/>
</dbReference>
<evidence type="ECO:0000256" key="3">
    <source>
        <dbReference type="ARBA" id="ARBA00022679"/>
    </source>
</evidence>
<dbReference type="SUPFAM" id="SSF53901">
    <property type="entry name" value="Thiolase-like"/>
    <property type="match status" value="2"/>
</dbReference>
<dbReference type="PANTHER" id="PTHR18919:SF107">
    <property type="entry name" value="ACETYL-COA ACETYLTRANSFERASE, CYTOSOLIC"/>
    <property type="match status" value="1"/>
</dbReference>
<dbReference type="InterPro" id="IPR020617">
    <property type="entry name" value="Thiolase_C"/>
</dbReference>
<dbReference type="InterPro" id="IPR016039">
    <property type="entry name" value="Thiolase-like"/>
</dbReference>
<name>A0A9Q1UXM3_CLOBO</name>
<evidence type="ECO:0000259" key="7">
    <source>
        <dbReference type="Pfam" id="PF00108"/>
    </source>
</evidence>
<comment type="similarity">
    <text evidence="1 6">Belongs to the thiolase-like superfamily. Thiolase family.</text>
</comment>
<evidence type="ECO:0000256" key="6">
    <source>
        <dbReference type="RuleBase" id="RU003557"/>
    </source>
</evidence>
<feature type="domain" description="Thiolase N-terminal" evidence="7">
    <location>
        <begin position="5"/>
        <end position="254"/>
    </location>
</feature>
<dbReference type="CDD" id="cd00751">
    <property type="entry name" value="thiolase"/>
    <property type="match status" value="1"/>
</dbReference>
<evidence type="ECO:0000313" key="10">
    <source>
        <dbReference type="Proteomes" id="UP000037540"/>
    </source>
</evidence>
<organism evidence="9 10">
    <name type="scientific">Clostridium botulinum</name>
    <dbReference type="NCBI Taxonomy" id="1491"/>
    <lineage>
        <taxon>Bacteria</taxon>
        <taxon>Bacillati</taxon>
        <taxon>Bacillota</taxon>
        <taxon>Clostridia</taxon>
        <taxon>Eubacteriales</taxon>
        <taxon>Clostridiaceae</taxon>
        <taxon>Clostridium</taxon>
    </lineage>
</organism>
<evidence type="ECO:0000256" key="5">
    <source>
        <dbReference type="ARBA" id="ARBA00030755"/>
    </source>
</evidence>
<dbReference type="InterPro" id="IPR020616">
    <property type="entry name" value="Thiolase_N"/>
</dbReference>
<dbReference type="Pfam" id="PF02803">
    <property type="entry name" value="Thiolase_C"/>
    <property type="match status" value="1"/>
</dbReference>
<dbReference type="RefSeq" id="WP_013725553.1">
    <property type="nucleotide sequence ID" value="NZ_LGVO01000083.1"/>
</dbReference>
<sequence>MSNNVYIVGGLRTPIGKTNGALKDILPEDLSAHLIKNIIDKYNIEPQYIEEVMLGNSVGPGGNLARLSLLQAGLPFSVVGTTIDFQCGSSLKAINMAASLIKSKERDLILVGGVESTSLAPNKQYNKRDYRYKGKDIFYKRAQFAPLTIGDPDMIEGAENTAKFFDIKRGDMDELAVESHLRALKANKEGKLKSIICNIKIGNTIISEDESIRKKISLNLVKRARPILHKEGSLTAANTCLTHDGGAILLMASEKAIKKYNLKPMAIWRGEASIGLDPNLSPLGATLAIENLIGKYNLNIENIDLIEINEAFSVKILAFLKKFKYPKEKINIYGGALAYGHPYGASGAIIMLHLLEGLKNEGGNLGIASLGVAGGLGIATLIERYHC</sequence>
<reference evidence="9 10" key="1">
    <citation type="submission" date="2015-07" db="EMBL/GenBank/DDBJ databases">
        <title>Draft genome sequences of 17 French Clostridium botulinum group III.</title>
        <authorList>
            <person name="Woudstra C."/>
            <person name="Le Marechal C."/>
            <person name="Souillard R."/>
            <person name="Bayon-Auboyer M.-H."/>
            <person name="Dessouter D."/>
            <person name="Fach P."/>
        </authorList>
    </citation>
    <scope>NUCLEOTIDE SEQUENCE [LARGE SCALE GENOMIC DNA]</scope>
    <source>
        <strain evidence="9 10">12LNRI-CD</strain>
    </source>
</reference>
<evidence type="ECO:0000313" key="9">
    <source>
        <dbReference type="EMBL" id="KOA86821.1"/>
    </source>
</evidence>
<feature type="domain" description="Thiolase C-terminal" evidence="8">
    <location>
        <begin position="262"/>
        <end position="384"/>
    </location>
</feature>
<dbReference type="Gene3D" id="3.40.47.10">
    <property type="match status" value="1"/>
</dbReference>
<dbReference type="GO" id="GO:0003985">
    <property type="term" value="F:acetyl-CoA C-acetyltransferase activity"/>
    <property type="evidence" value="ECO:0007669"/>
    <property type="project" value="UniProtKB-EC"/>
</dbReference>
<dbReference type="Proteomes" id="UP000037540">
    <property type="component" value="Unassembled WGS sequence"/>
</dbReference>
<dbReference type="PIRSF" id="PIRSF000429">
    <property type="entry name" value="Ac-CoA_Ac_transf"/>
    <property type="match status" value="1"/>
</dbReference>
<evidence type="ECO:0000256" key="1">
    <source>
        <dbReference type="ARBA" id="ARBA00010982"/>
    </source>
</evidence>
<evidence type="ECO:0000256" key="2">
    <source>
        <dbReference type="ARBA" id="ARBA00012705"/>
    </source>
</evidence>
<dbReference type="InterPro" id="IPR020613">
    <property type="entry name" value="Thiolase_CS"/>
</dbReference>
<protein>
    <recommendedName>
        <fullName evidence="2">acetyl-CoA C-acetyltransferase</fullName>
        <ecNumber evidence="2">2.3.1.9</ecNumber>
    </recommendedName>
    <alternativeName>
        <fullName evidence="5">Acetoacetyl-CoA thiolase</fullName>
    </alternativeName>
</protein>
<comment type="caution">
    <text evidence="9">The sequence shown here is derived from an EMBL/GenBank/DDBJ whole genome shotgun (WGS) entry which is preliminary data.</text>
</comment>
<keyword evidence="4 6" id="KW-0012">Acyltransferase</keyword>